<evidence type="ECO:0000313" key="1">
    <source>
        <dbReference type="EMBL" id="RKU44337.1"/>
    </source>
</evidence>
<dbReference type="Proteomes" id="UP000275385">
    <property type="component" value="Unassembled WGS sequence"/>
</dbReference>
<protein>
    <recommendedName>
        <fullName evidence="3">HAD-superfamily subfamily IIA hydrolase</fullName>
    </recommendedName>
</protein>
<dbReference type="PANTHER" id="PTHR14269:SF57">
    <property type="entry name" value="SUPERFAMILY HYDROLASE, PUTATIVE (AFU_ORTHOLOGUE AFUA_2G02580)-RELATED"/>
    <property type="match status" value="1"/>
</dbReference>
<dbReference type="InterPro" id="IPR050324">
    <property type="entry name" value="CDP-alcohol_PTase-I"/>
</dbReference>
<dbReference type="GO" id="GO:0005739">
    <property type="term" value="C:mitochondrion"/>
    <property type="evidence" value="ECO:0007669"/>
    <property type="project" value="TreeGrafter"/>
</dbReference>
<dbReference type="OrthoDB" id="270009at2759"/>
<gene>
    <name evidence="1" type="ORF">DL546_006798</name>
</gene>
<dbReference type="InterPro" id="IPR006353">
    <property type="entry name" value="HAD-SF_hydro_IIA_CECR5"/>
</dbReference>
<accession>A0A420Y960</accession>
<dbReference type="NCBIfam" id="TIGR01456">
    <property type="entry name" value="CECR5"/>
    <property type="match status" value="1"/>
</dbReference>
<comment type="caution">
    <text evidence="1">The sequence shown here is derived from an EMBL/GenBank/DDBJ whole genome shotgun (WGS) entry which is preliminary data.</text>
</comment>
<dbReference type="NCBIfam" id="TIGR01460">
    <property type="entry name" value="HAD-SF-IIA"/>
    <property type="match status" value="1"/>
</dbReference>
<dbReference type="InterPro" id="IPR023214">
    <property type="entry name" value="HAD_sf"/>
</dbReference>
<dbReference type="Pfam" id="PF13242">
    <property type="entry name" value="Hydrolase_like"/>
    <property type="match status" value="1"/>
</dbReference>
<dbReference type="GO" id="GO:0046474">
    <property type="term" value="P:glycerophospholipid biosynthetic process"/>
    <property type="evidence" value="ECO:0007669"/>
    <property type="project" value="TreeGrafter"/>
</dbReference>
<organism evidence="1 2">
    <name type="scientific">Coniochaeta pulveracea</name>
    <dbReference type="NCBI Taxonomy" id="177199"/>
    <lineage>
        <taxon>Eukaryota</taxon>
        <taxon>Fungi</taxon>
        <taxon>Dikarya</taxon>
        <taxon>Ascomycota</taxon>
        <taxon>Pezizomycotina</taxon>
        <taxon>Sordariomycetes</taxon>
        <taxon>Sordariomycetidae</taxon>
        <taxon>Coniochaetales</taxon>
        <taxon>Coniochaetaceae</taxon>
        <taxon>Coniochaeta</taxon>
    </lineage>
</organism>
<name>A0A420Y960_9PEZI</name>
<dbReference type="SUPFAM" id="SSF56784">
    <property type="entry name" value="HAD-like"/>
    <property type="match status" value="1"/>
</dbReference>
<dbReference type="FunFam" id="3.40.50.1000:FF:000069">
    <property type="entry name" value="HAD-superfamily subfamily IIA hydrolase"/>
    <property type="match status" value="1"/>
</dbReference>
<dbReference type="InterPro" id="IPR006357">
    <property type="entry name" value="HAD-SF_hydro_IIA"/>
</dbReference>
<proteinExistence type="predicted"/>
<dbReference type="Pfam" id="PF13344">
    <property type="entry name" value="Hydrolase_6"/>
    <property type="match status" value="1"/>
</dbReference>
<evidence type="ECO:0008006" key="3">
    <source>
        <dbReference type="Google" id="ProtNLM"/>
    </source>
</evidence>
<evidence type="ECO:0000313" key="2">
    <source>
        <dbReference type="Proteomes" id="UP000275385"/>
    </source>
</evidence>
<dbReference type="InterPro" id="IPR036412">
    <property type="entry name" value="HAD-like_sf"/>
</dbReference>
<dbReference type="STRING" id="177199.A0A420Y960"/>
<sequence length="442" mass="48412">MKAGLEMSSVARTVSRASCRSRPSFARLNTIRRVCSSSTPPVPAQRGFTEPKHCSTLAGRSLSTKSTLRSNGTPSFAFAFDIDGVLLHSSDPIPGAAETLRFLSEHSIPFLLLTNGGGRLEKDRVADLSSKLGLPLTTSNFVQSHTPFTELVASLRDKTILVTGQDSNKCRTIAEAYGFRKVITPSDILAAEPRVWPFKVLEDVYASSSRPLPDTALDDSRPASARDSLVKVDAMFVFNDPRDWAVDIQIITDLLLSEKGYLGTYSSKNGDESLDNCGWQGDGQPSLYFSNGDLFWSTGYHLPRFGQGAFQAAVAGVWRRVTGGHELQRTVFGKPSRETYAFAERVLQKHRHELLKATGSHGAGRLERVYMVGDNPESDIAGANTYQSEHGTDWESILVKTGVWTADRGGELKGVFKPHVIVSDVKEAVRTALEREGWKGML</sequence>
<dbReference type="EMBL" id="QVQW01000032">
    <property type="protein sequence ID" value="RKU44337.1"/>
    <property type="molecule type" value="Genomic_DNA"/>
</dbReference>
<dbReference type="PANTHER" id="PTHR14269">
    <property type="entry name" value="CDP-DIACYLGLYCEROL--GLYCEROL-3-PHOSPHATE 3-PHOSPHATIDYLTRANSFERASE-RELATED"/>
    <property type="match status" value="1"/>
</dbReference>
<dbReference type="Gene3D" id="3.40.50.1000">
    <property type="entry name" value="HAD superfamily/HAD-like"/>
    <property type="match status" value="2"/>
</dbReference>
<reference evidence="1 2" key="1">
    <citation type="submission" date="2018-08" db="EMBL/GenBank/DDBJ databases">
        <title>Draft genome of the lignicolous fungus Coniochaeta pulveracea.</title>
        <authorList>
            <person name="Borstlap C.J."/>
            <person name="De Witt R.N."/>
            <person name="Botha A."/>
            <person name="Volschenk H."/>
        </authorList>
    </citation>
    <scope>NUCLEOTIDE SEQUENCE [LARGE SCALE GENOMIC DNA]</scope>
    <source>
        <strain evidence="1 2">CAB683</strain>
    </source>
</reference>
<dbReference type="AlphaFoldDB" id="A0A420Y960"/>
<keyword evidence="2" id="KW-1185">Reference proteome</keyword>